<feature type="compositionally biased region" description="Basic and acidic residues" evidence="1">
    <location>
        <begin position="85"/>
        <end position="107"/>
    </location>
</feature>
<dbReference type="PANTHER" id="PTHR47501">
    <property type="entry name" value="TRANSPOSASE-RELATED"/>
    <property type="match status" value="1"/>
</dbReference>
<name>A0AAD5KQD1_9CRUS</name>
<feature type="region of interest" description="Disordered" evidence="1">
    <location>
        <begin position="404"/>
        <end position="435"/>
    </location>
</feature>
<dbReference type="PANTHER" id="PTHR47501:SF5">
    <property type="entry name" value="HAT C-TERMINAL DIMERISATION DOMAIN-CONTAINING PROTEIN"/>
    <property type="match status" value="1"/>
</dbReference>
<feature type="compositionally biased region" description="Acidic residues" evidence="1">
    <location>
        <begin position="404"/>
        <end position="422"/>
    </location>
</feature>
<dbReference type="AlphaFoldDB" id="A0AAD5KQD1"/>
<protein>
    <submittedName>
        <fullName evidence="2">Uncharacterized protein</fullName>
    </submittedName>
</protein>
<sequence>MNDRDTNSTLNSEEETPTVRRPVSVNNPPTTIPNLTIYFLALGEGYYADHGSSSDADVCSHEDSDKSVTELRTDVSLRSQVSDPTNKENKKNDKTKDKEPKGCKDITKGTPTTQDEFKLVCISFLPEMFKFIGNGRTPGSFVIKRQIGDCKRNNNTLGVYWNSRGNIMKHLKIRFQFSRHKDIIPNFNVSPLKGETKSYSGKKTSQQKISFDGYPRVLTQDSFDNYVVVSLNIFATQFLLYNTDRIEFSNFMKRLCPKLHMRHIKFYRKKIDSAFLRQKVMLKNELKTVDWFADDLTRRSACLAVKRIRGMATYDVIAKILEDIHDEFDITRKLTATIRDSGSNFVKAFKKNTEIPPVTTTNPNRSNVADNGMDEDCYGRGVIRNPTRYDGSDGAIAAMLEEFESDYESSDSSEDDEQEEASTNEAPDTIPKEQPQGVSFIPLTNVLNNKNTSSEYFSLPTHRRCACHTLNLVAKEDVVKQMQPAIWKKTKEKLESVRCYFDSLKMLFVIHNKTRWNSYFNALGRIILLVTEALDMLQADKKMSVGYLLPTLSILMKKLESLKTKPEIKHCKSMITTIMNLIKKRFELCFKDEELIIAALIHPTFKTSWFFGKQKTDTNELDLFLVDDSTDVLSLLKYSIHKKMFSKYNTALPSSASVYIEMDNTVTSVSTIEMPMNPRFEFKQEVGFHPRNLCSICSKLSHTKKNVRNGFFQSAIFHLCSMRKLKYFRMLFYLTIQTL</sequence>
<organism evidence="2 3">
    <name type="scientific">Daphnia sinensis</name>
    <dbReference type="NCBI Taxonomy" id="1820382"/>
    <lineage>
        <taxon>Eukaryota</taxon>
        <taxon>Metazoa</taxon>
        <taxon>Ecdysozoa</taxon>
        <taxon>Arthropoda</taxon>
        <taxon>Crustacea</taxon>
        <taxon>Branchiopoda</taxon>
        <taxon>Diplostraca</taxon>
        <taxon>Cladocera</taxon>
        <taxon>Anomopoda</taxon>
        <taxon>Daphniidae</taxon>
        <taxon>Daphnia</taxon>
        <taxon>Daphnia similis group</taxon>
    </lineage>
</organism>
<evidence type="ECO:0000313" key="3">
    <source>
        <dbReference type="Proteomes" id="UP000820818"/>
    </source>
</evidence>
<reference evidence="2 3" key="1">
    <citation type="submission" date="2022-05" db="EMBL/GenBank/DDBJ databases">
        <title>A multi-omics perspective on studying reproductive biology in Daphnia sinensis.</title>
        <authorList>
            <person name="Jia J."/>
        </authorList>
    </citation>
    <scope>NUCLEOTIDE SEQUENCE [LARGE SCALE GENOMIC DNA]</scope>
    <source>
        <strain evidence="2 3">WSL</strain>
    </source>
</reference>
<feature type="region of interest" description="Disordered" evidence="1">
    <location>
        <begin position="52"/>
        <end position="109"/>
    </location>
</feature>
<evidence type="ECO:0000313" key="2">
    <source>
        <dbReference type="EMBL" id="KAI9557259.1"/>
    </source>
</evidence>
<dbReference type="EMBL" id="WJBH02000006">
    <property type="protein sequence ID" value="KAI9557259.1"/>
    <property type="molecule type" value="Genomic_DNA"/>
</dbReference>
<comment type="caution">
    <text evidence="2">The sequence shown here is derived from an EMBL/GenBank/DDBJ whole genome shotgun (WGS) entry which is preliminary data.</text>
</comment>
<feature type="compositionally biased region" description="Basic and acidic residues" evidence="1">
    <location>
        <begin position="58"/>
        <end position="75"/>
    </location>
</feature>
<dbReference type="InterPro" id="IPR012337">
    <property type="entry name" value="RNaseH-like_sf"/>
</dbReference>
<dbReference type="Proteomes" id="UP000820818">
    <property type="component" value="Linkage Group LG6"/>
</dbReference>
<feature type="region of interest" description="Disordered" evidence="1">
    <location>
        <begin position="1"/>
        <end position="30"/>
    </location>
</feature>
<accession>A0AAD5KQD1</accession>
<evidence type="ECO:0000256" key="1">
    <source>
        <dbReference type="SAM" id="MobiDB-lite"/>
    </source>
</evidence>
<keyword evidence="3" id="KW-1185">Reference proteome</keyword>
<dbReference type="SUPFAM" id="SSF53098">
    <property type="entry name" value="Ribonuclease H-like"/>
    <property type="match status" value="1"/>
</dbReference>
<gene>
    <name evidence="2" type="ORF">GHT06_017082</name>
</gene>
<proteinExistence type="predicted"/>